<proteinExistence type="inferred from homology"/>
<reference evidence="10" key="1">
    <citation type="submission" date="2021-02" db="EMBL/GenBank/DDBJ databases">
        <authorList>
            <person name="Dougan E. K."/>
            <person name="Rhodes N."/>
            <person name="Thang M."/>
            <person name="Chan C."/>
        </authorList>
    </citation>
    <scope>NUCLEOTIDE SEQUENCE</scope>
</reference>
<accession>A0A813JQF3</accession>
<dbReference type="InterPro" id="IPR002305">
    <property type="entry name" value="aa-tRNA-synth_Ic"/>
</dbReference>
<dbReference type="EMBL" id="CAJNNW010026054">
    <property type="protein sequence ID" value="CAE8682234.1"/>
    <property type="molecule type" value="Genomic_DNA"/>
</dbReference>
<dbReference type="Gene3D" id="1.10.240.10">
    <property type="entry name" value="Tyrosyl-Transfer RNA Synthetase"/>
    <property type="match status" value="1"/>
</dbReference>
<dbReference type="PANTHER" id="PTHR10055">
    <property type="entry name" value="TRYPTOPHANYL-TRNA SYNTHETASE"/>
    <property type="match status" value="1"/>
</dbReference>
<keyword evidence="3 9" id="KW-0436">Ligase</keyword>
<dbReference type="Gene3D" id="3.40.50.620">
    <property type="entry name" value="HUPs"/>
    <property type="match status" value="1"/>
</dbReference>
<keyword evidence="4 9" id="KW-0547">Nucleotide-binding</keyword>
<evidence type="ECO:0000256" key="2">
    <source>
        <dbReference type="ARBA" id="ARBA00013161"/>
    </source>
</evidence>
<protein>
    <recommendedName>
        <fullName evidence="2">tryptophan--tRNA ligase</fullName>
        <ecNumber evidence="2">6.1.1.2</ecNumber>
    </recommendedName>
    <alternativeName>
        <fullName evidence="8">Tryptophanyl-tRNA synthetase</fullName>
    </alternativeName>
</protein>
<dbReference type="GO" id="GO:0005737">
    <property type="term" value="C:cytoplasm"/>
    <property type="evidence" value="ECO:0007669"/>
    <property type="project" value="TreeGrafter"/>
</dbReference>
<feature type="non-terminal residue" evidence="10">
    <location>
        <position position="1"/>
    </location>
</feature>
<dbReference type="SUPFAM" id="SSF52374">
    <property type="entry name" value="Nucleotidylyl transferase"/>
    <property type="match status" value="1"/>
</dbReference>
<dbReference type="PRINTS" id="PR01039">
    <property type="entry name" value="TRNASYNTHTRP"/>
</dbReference>
<name>A0A813JQF3_POLGL</name>
<dbReference type="GO" id="GO:0006436">
    <property type="term" value="P:tryptophanyl-tRNA aminoacylation"/>
    <property type="evidence" value="ECO:0007669"/>
    <property type="project" value="InterPro"/>
</dbReference>
<evidence type="ECO:0000256" key="9">
    <source>
        <dbReference type="RuleBase" id="RU363036"/>
    </source>
</evidence>
<keyword evidence="6 9" id="KW-0648">Protein biosynthesis</keyword>
<evidence type="ECO:0000313" key="11">
    <source>
        <dbReference type="Proteomes" id="UP000626109"/>
    </source>
</evidence>
<sequence length="170" mass="19036">DNLDHFRYLTTENAKDIIACGFDKKKTFIFSDCDYMGHMYPNIVRIWKAITYNTARGAFGFVGESNIGQSAFPAIQAAPSFPSSFKEVLQNDRMPCLIPCAIDQDPYFRVTRDIAHKLVPKDHPLKGKPSLIHCKFFPPLQGAEGKMSSSDTNSAVFLTDSPELIAKKIK</sequence>
<dbReference type="GO" id="GO:0004830">
    <property type="term" value="F:tryptophan-tRNA ligase activity"/>
    <property type="evidence" value="ECO:0007669"/>
    <property type="project" value="UniProtKB-EC"/>
</dbReference>
<dbReference type="InterPro" id="IPR014729">
    <property type="entry name" value="Rossmann-like_a/b/a_fold"/>
</dbReference>
<evidence type="ECO:0000256" key="6">
    <source>
        <dbReference type="ARBA" id="ARBA00022917"/>
    </source>
</evidence>
<evidence type="ECO:0000256" key="8">
    <source>
        <dbReference type="ARBA" id="ARBA00030268"/>
    </source>
</evidence>
<dbReference type="InterPro" id="IPR002306">
    <property type="entry name" value="Trp-tRNA-ligase"/>
</dbReference>
<dbReference type="Proteomes" id="UP000626109">
    <property type="component" value="Unassembled WGS sequence"/>
</dbReference>
<dbReference type="GO" id="GO:0005524">
    <property type="term" value="F:ATP binding"/>
    <property type="evidence" value="ECO:0007669"/>
    <property type="project" value="UniProtKB-KW"/>
</dbReference>
<evidence type="ECO:0000256" key="1">
    <source>
        <dbReference type="ARBA" id="ARBA00005594"/>
    </source>
</evidence>
<dbReference type="EC" id="6.1.1.2" evidence="2"/>
<feature type="non-terminal residue" evidence="10">
    <location>
        <position position="170"/>
    </location>
</feature>
<evidence type="ECO:0000256" key="5">
    <source>
        <dbReference type="ARBA" id="ARBA00022840"/>
    </source>
</evidence>
<dbReference type="Pfam" id="PF00579">
    <property type="entry name" value="tRNA-synt_1b"/>
    <property type="match status" value="1"/>
</dbReference>
<gene>
    <name evidence="10" type="ORF">PGLA2088_LOCUS22842</name>
</gene>
<keyword evidence="5 9" id="KW-0067">ATP-binding</keyword>
<dbReference type="AlphaFoldDB" id="A0A813JQF3"/>
<comment type="caution">
    <text evidence="10">The sequence shown here is derived from an EMBL/GenBank/DDBJ whole genome shotgun (WGS) entry which is preliminary data.</text>
</comment>
<keyword evidence="7 9" id="KW-0030">Aminoacyl-tRNA synthetase</keyword>
<dbReference type="PANTHER" id="PTHR10055:SF1">
    <property type="entry name" value="TRYPTOPHAN--TRNA LIGASE, CYTOPLASMIC"/>
    <property type="match status" value="1"/>
</dbReference>
<organism evidence="10 11">
    <name type="scientific">Polarella glacialis</name>
    <name type="common">Dinoflagellate</name>
    <dbReference type="NCBI Taxonomy" id="89957"/>
    <lineage>
        <taxon>Eukaryota</taxon>
        <taxon>Sar</taxon>
        <taxon>Alveolata</taxon>
        <taxon>Dinophyceae</taxon>
        <taxon>Suessiales</taxon>
        <taxon>Suessiaceae</taxon>
        <taxon>Polarella</taxon>
    </lineage>
</organism>
<evidence type="ECO:0000256" key="4">
    <source>
        <dbReference type="ARBA" id="ARBA00022741"/>
    </source>
</evidence>
<evidence type="ECO:0000256" key="7">
    <source>
        <dbReference type="ARBA" id="ARBA00023146"/>
    </source>
</evidence>
<evidence type="ECO:0000313" key="10">
    <source>
        <dbReference type="EMBL" id="CAE8682234.1"/>
    </source>
</evidence>
<evidence type="ECO:0000256" key="3">
    <source>
        <dbReference type="ARBA" id="ARBA00022598"/>
    </source>
</evidence>
<comment type="similarity">
    <text evidence="1 9">Belongs to the class-I aminoacyl-tRNA synthetase family.</text>
</comment>